<feature type="signal peptide" evidence="5">
    <location>
        <begin position="1"/>
        <end position="22"/>
    </location>
</feature>
<dbReference type="Proteomes" id="UP000625283">
    <property type="component" value="Unassembled WGS sequence"/>
</dbReference>
<keyword evidence="4" id="KW-0676">Redox-active center</keyword>
<name>A0ABS1QYF3_9SPHI</name>
<evidence type="ECO:0000259" key="6">
    <source>
        <dbReference type="PROSITE" id="PS51352"/>
    </source>
</evidence>
<dbReference type="EMBL" id="JAERTY010000001">
    <property type="protein sequence ID" value="MBL1407205.1"/>
    <property type="molecule type" value="Genomic_DNA"/>
</dbReference>
<reference evidence="7 8" key="1">
    <citation type="submission" date="2021-01" db="EMBL/GenBank/DDBJ databases">
        <title>C459-1 draft genome sequence.</title>
        <authorList>
            <person name="Zhang X.-F."/>
        </authorList>
    </citation>
    <scope>NUCLEOTIDE SEQUENCE [LARGE SCALE GENOMIC DNA]</scope>
    <source>
        <strain evidence="8">C459-1</strain>
    </source>
</reference>
<dbReference type="Gene3D" id="3.40.30.10">
    <property type="entry name" value="Glutaredoxin"/>
    <property type="match status" value="1"/>
</dbReference>
<feature type="domain" description="Thioredoxin" evidence="6">
    <location>
        <begin position="233"/>
        <end position="373"/>
    </location>
</feature>
<dbReference type="InterPro" id="IPR013766">
    <property type="entry name" value="Thioredoxin_domain"/>
</dbReference>
<feature type="chain" id="PRO_5046188021" evidence="5">
    <location>
        <begin position="23"/>
        <end position="373"/>
    </location>
</feature>
<sequence>MKTLLNIGLCLLLACTSSKSQAQKPKEFNYQINGEIKGLNNNKIFIIVYKEGSAEIDTITTTSIGDKFQLKGFIDKSYFVHLHLGEINPRKNSYFYLEPGKIKITGHVDLLDEIKISGTETNEAYTKSQEFLVPLYKRRSALIQQIRNLEEGTAEYNNIGALIKAKSDSVNNFKIDFMKNNPNSDITLGYLYVLQDNLPIGLTDSLYTNLSDKLKQSSQGKYIANKLAANKTVAVGQKAPDFTSSDTTGAPIKLSDFKGKYVLLEFWAHWCVPCRAQHPHMKATYEKFKDKGFTILQYSIDVKKDEKKWKEAIVKDGLNWPQASDLSTGKAPVAELYGVQPIPDSFLIAPDGTIIGRRLSHKALEEMLEKALN</sequence>
<proteinExistence type="predicted"/>
<dbReference type="Pfam" id="PF14289">
    <property type="entry name" value="DUF4369"/>
    <property type="match status" value="1"/>
</dbReference>
<organism evidence="7 8">
    <name type="scientific">Sphingobacterium faecale</name>
    <dbReference type="NCBI Taxonomy" id="2803775"/>
    <lineage>
        <taxon>Bacteria</taxon>
        <taxon>Pseudomonadati</taxon>
        <taxon>Bacteroidota</taxon>
        <taxon>Sphingobacteriia</taxon>
        <taxon>Sphingobacteriales</taxon>
        <taxon>Sphingobacteriaceae</taxon>
        <taxon>Sphingobacterium</taxon>
    </lineage>
</organism>
<comment type="caution">
    <text evidence="7">The sequence shown here is derived from an EMBL/GenBank/DDBJ whole genome shotgun (WGS) entry which is preliminary data.</text>
</comment>
<dbReference type="PROSITE" id="PS51257">
    <property type="entry name" value="PROKAR_LIPOPROTEIN"/>
    <property type="match status" value="1"/>
</dbReference>
<keyword evidence="3" id="KW-1015">Disulfide bond</keyword>
<evidence type="ECO:0000313" key="7">
    <source>
        <dbReference type="EMBL" id="MBL1407205.1"/>
    </source>
</evidence>
<evidence type="ECO:0000256" key="3">
    <source>
        <dbReference type="ARBA" id="ARBA00023157"/>
    </source>
</evidence>
<dbReference type="InterPro" id="IPR025380">
    <property type="entry name" value="DUF4369"/>
</dbReference>
<dbReference type="PROSITE" id="PS51352">
    <property type="entry name" value="THIOREDOXIN_2"/>
    <property type="match status" value="1"/>
</dbReference>
<dbReference type="PROSITE" id="PS00194">
    <property type="entry name" value="THIOREDOXIN_1"/>
    <property type="match status" value="1"/>
</dbReference>
<keyword evidence="2" id="KW-0201">Cytochrome c-type biogenesis</keyword>
<accession>A0ABS1QYF3</accession>
<protein>
    <submittedName>
        <fullName evidence="7">AhpC/TSA family protein</fullName>
    </submittedName>
</protein>
<comment type="subcellular location">
    <subcellularLocation>
        <location evidence="1">Cell envelope</location>
    </subcellularLocation>
</comment>
<dbReference type="InterPro" id="IPR050553">
    <property type="entry name" value="Thioredoxin_ResA/DsbE_sf"/>
</dbReference>
<gene>
    <name evidence="7" type="ORF">JKG61_00425</name>
</gene>
<dbReference type="Pfam" id="PF00578">
    <property type="entry name" value="AhpC-TSA"/>
    <property type="match status" value="1"/>
</dbReference>
<dbReference type="PANTHER" id="PTHR42852">
    <property type="entry name" value="THIOL:DISULFIDE INTERCHANGE PROTEIN DSBE"/>
    <property type="match status" value="1"/>
</dbReference>
<dbReference type="CDD" id="cd02966">
    <property type="entry name" value="TlpA_like_family"/>
    <property type="match status" value="1"/>
</dbReference>
<dbReference type="InterPro" id="IPR036249">
    <property type="entry name" value="Thioredoxin-like_sf"/>
</dbReference>
<evidence type="ECO:0000313" key="8">
    <source>
        <dbReference type="Proteomes" id="UP000625283"/>
    </source>
</evidence>
<dbReference type="InterPro" id="IPR017937">
    <property type="entry name" value="Thioredoxin_CS"/>
</dbReference>
<dbReference type="RefSeq" id="WP_202101026.1">
    <property type="nucleotide sequence ID" value="NZ_JAERTY010000001.1"/>
</dbReference>
<evidence type="ECO:0000256" key="4">
    <source>
        <dbReference type="ARBA" id="ARBA00023284"/>
    </source>
</evidence>
<keyword evidence="5" id="KW-0732">Signal</keyword>
<evidence type="ECO:0000256" key="1">
    <source>
        <dbReference type="ARBA" id="ARBA00004196"/>
    </source>
</evidence>
<keyword evidence="8" id="KW-1185">Reference proteome</keyword>
<dbReference type="InterPro" id="IPR000866">
    <property type="entry name" value="AhpC/TSA"/>
</dbReference>
<dbReference type="PANTHER" id="PTHR42852:SF6">
    <property type="entry name" value="THIOL:DISULFIDE INTERCHANGE PROTEIN DSBE"/>
    <property type="match status" value="1"/>
</dbReference>
<dbReference type="SUPFAM" id="SSF52833">
    <property type="entry name" value="Thioredoxin-like"/>
    <property type="match status" value="1"/>
</dbReference>
<evidence type="ECO:0000256" key="5">
    <source>
        <dbReference type="SAM" id="SignalP"/>
    </source>
</evidence>
<evidence type="ECO:0000256" key="2">
    <source>
        <dbReference type="ARBA" id="ARBA00022748"/>
    </source>
</evidence>